<dbReference type="SUPFAM" id="SSF56327">
    <property type="entry name" value="LDH C-terminal domain-like"/>
    <property type="match status" value="1"/>
</dbReference>
<accession>A0A4R6ZQA0</accession>
<evidence type="ECO:0000313" key="3">
    <source>
        <dbReference type="EMBL" id="TDR54770.1"/>
    </source>
</evidence>
<dbReference type="InterPro" id="IPR001557">
    <property type="entry name" value="L-lactate/malate_DH"/>
</dbReference>
<keyword evidence="4" id="KW-1185">Reference proteome</keyword>
<dbReference type="PRINTS" id="PR00086">
    <property type="entry name" value="LLDHDRGNASE"/>
</dbReference>
<dbReference type="InterPro" id="IPR022383">
    <property type="entry name" value="Lactate/malate_DH_C"/>
</dbReference>
<dbReference type="GO" id="GO:0006089">
    <property type="term" value="P:lactate metabolic process"/>
    <property type="evidence" value="ECO:0007669"/>
    <property type="project" value="TreeGrafter"/>
</dbReference>
<comment type="caution">
    <text evidence="3">The sequence shown here is derived from an EMBL/GenBank/DDBJ whole genome shotgun (WGS) entry which is preliminary data.</text>
</comment>
<dbReference type="PANTHER" id="PTHR43128">
    <property type="entry name" value="L-2-HYDROXYCARBOXYLATE DEHYDROGENASE (NAD(P)(+))"/>
    <property type="match status" value="1"/>
</dbReference>
<sequence>MTVEQKRIAVIGNNKISTSYAFAMMNRQLNVEVCLIADKKVQSLKDMAYGAYFRPKMGLTSGGFAECRNATMIIFAHDPFLDAENTQQASSIVRRFVNRWMETGFQGICLVATPQSEVVAHWIMKFSGLASEKIIALGTMLDTAFLQSELGRYFQVNAKNVHAYMIGSTLKNGVPAWSRAFIGGRPILSYIMDDPDHYSFEKLEPIVKQMQELPNEPLGEGRLFDCSIALALVELTRIILEDEGMILTVGVHVQDKFGMTSGFISVPAVIAASGVKRIVPLTLSDSEQKQLAVAVKSIQNAVQAGLPNERGTKHGI</sequence>
<organism evidence="3 4">
    <name type="scientific">Listeria rocourtiae</name>
    <dbReference type="NCBI Taxonomy" id="647910"/>
    <lineage>
        <taxon>Bacteria</taxon>
        <taxon>Bacillati</taxon>
        <taxon>Bacillota</taxon>
        <taxon>Bacilli</taxon>
        <taxon>Bacillales</taxon>
        <taxon>Listeriaceae</taxon>
        <taxon>Listeria</taxon>
    </lineage>
</organism>
<dbReference type="RefSeq" id="WP_051994198.1">
    <property type="nucleotide sequence ID" value="NZ_JAASUO010000023.1"/>
</dbReference>
<evidence type="ECO:0000256" key="1">
    <source>
        <dbReference type="ARBA" id="ARBA00006054"/>
    </source>
</evidence>
<reference evidence="3 4" key="1">
    <citation type="submission" date="2019-03" db="EMBL/GenBank/DDBJ databases">
        <title>Genomic Encyclopedia of Type Strains, Phase III (KMG-III): the genomes of soil and plant-associated and newly described type strains.</title>
        <authorList>
            <person name="Whitman W."/>
        </authorList>
    </citation>
    <scope>NUCLEOTIDE SEQUENCE [LARGE SCALE GENOMIC DNA]</scope>
    <source>
        <strain evidence="3 4">CECT 7972</strain>
    </source>
</reference>
<evidence type="ECO:0000259" key="2">
    <source>
        <dbReference type="Pfam" id="PF02866"/>
    </source>
</evidence>
<dbReference type="EMBL" id="SNZK01000002">
    <property type="protein sequence ID" value="TDR54770.1"/>
    <property type="molecule type" value="Genomic_DNA"/>
</dbReference>
<name>A0A4R6ZQA0_9LIST</name>
<dbReference type="PANTHER" id="PTHR43128:SF16">
    <property type="entry name" value="L-LACTATE DEHYDROGENASE"/>
    <property type="match status" value="1"/>
</dbReference>
<dbReference type="SUPFAM" id="SSF51735">
    <property type="entry name" value="NAD(P)-binding Rossmann-fold domains"/>
    <property type="match status" value="1"/>
</dbReference>
<comment type="similarity">
    <text evidence="1">Belongs to the LDH/MDH superfamily. LDH family.</text>
</comment>
<proteinExistence type="inferred from homology"/>
<dbReference type="STRING" id="1265846.PROCOU_05608"/>
<protein>
    <submittedName>
        <fullName evidence="3">Malate dehydrogenase (NAD)</fullName>
    </submittedName>
</protein>
<dbReference type="InterPro" id="IPR036291">
    <property type="entry name" value="NAD(P)-bd_dom_sf"/>
</dbReference>
<dbReference type="OrthoDB" id="9802969at2"/>
<feature type="domain" description="Lactate/malate dehydrogenase C-terminal" evidence="2">
    <location>
        <begin position="139"/>
        <end position="305"/>
    </location>
</feature>
<dbReference type="PIRSF" id="PIRSF000102">
    <property type="entry name" value="Lac_mal_DH"/>
    <property type="match status" value="1"/>
</dbReference>
<evidence type="ECO:0000313" key="4">
    <source>
        <dbReference type="Proteomes" id="UP000295558"/>
    </source>
</evidence>
<dbReference type="Gene3D" id="3.90.110.10">
    <property type="entry name" value="Lactate dehydrogenase/glycoside hydrolase, family 4, C-terminal"/>
    <property type="match status" value="1"/>
</dbReference>
<dbReference type="GO" id="GO:0004459">
    <property type="term" value="F:L-lactate dehydrogenase (NAD+) activity"/>
    <property type="evidence" value="ECO:0007669"/>
    <property type="project" value="TreeGrafter"/>
</dbReference>
<dbReference type="Gene3D" id="3.40.50.720">
    <property type="entry name" value="NAD(P)-binding Rossmann-like Domain"/>
    <property type="match status" value="1"/>
</dbReference>
<gene>
    <name evidence="3" type="ORF">DFP96_102365</name>
</gene>
<dbReference type="Pfam" id="PF02866">
    <property type="entry name" value="Ldh_1_C"/>
    <property type="match status" value="1"/>
</dbReference>
<dbReference type="InterPro" id="IPR015955">
    <property type="entry name" value="Lactate_DH/Glyco_Ohase_4_C"/>
</dbReference>
<dbReference type="Proteomes" id="UP000295558">
    <property type="component" value="Unassembled WGS sequence"/>
</dbReference>
<dbReference type="AlphaFoldDB" id="A0A4R6ZQA0"/>